<evidence type="ECO:0000256" key="2">
    <source>
        <dbReference type="ARBA" id="ARBA00009347"/>
    </source>
</evidence>
<gene>
    <name evidence="10" type="ORF">EV192_103155</name>
</gene>
<keyword evidence="3 6" id="KW-0285">Flavoprotein</keyword>
<dbReference type="Proteomes" id="UP000295680">
    <property type="component" value="Unassembled WGS sequence"/>
</dbReference>
<feature type="domain" description="Acyl-CoA dehydrogenase/oxidase C-terminal" evidence="7">
    <location>
        <begin position="229"/>
        <end position="375"/>
    </location>
</feature>
<dbReference type="InterPro" id="IPR037069">
    <property type="entry name" value="AcylCoA_DH/ox_N_sf"/>
</dbReference>
<dbReference type="SUPFAM" id="SSF56645">
    <property type="entry name" value="Acyl-CoA dehydrogenase NM domain-like"/>
    <property type="match status" value="1"/>
</dbReference>
<dbReference type="GO" id="GO:0003995">
    <property type="term" value="F:acyl-CoA dehydrogenase activity"/>
    <property type="evidence" value="ECO:0007669"/>
    <property type="project" value="InterPro"/>
</dbReference>
<dbReference type="Pfam" id="PF02770">
    <property type="entry name" value="Acyl-CoA_dh_M"/>
    <property type="match status" value="1"/>
</dbReference>
<name>A0A4V2S7N0_9PSEU</name>
<dbReference type="PROSITE" id="PS00073">
    <property type="entry name" value="ACYL_COA_DH_2"/>
    <property type="match status" value="1"/>
</dbReference>
<dbReference type="InterPro" id="IPR009100">
    <property type="entry name" value="AcylCoA_DH/oxidase_NM_dom_sf"/>
</dbReference>
<evidence type="ECO:0000256" key="5">
    <source>
        <dbReference type="ARBA" id="ARBA00023002"/>
    </source>
</evidence>
<dbReference type="InterPro" id="IPR006091">
    <property type="entry name" value="Acyl-CoA_Oxase/DH_mid-dom"/>
</dbReference>
<organism evidence="10 11">
    <name type="scientific">Actinocrispum wychmicini</name>
    <dbReference type="NCBI Taxonomy" id="1213861"/>
    <lineage>
        <taxon>Bacteria</taxon>
        <taxon>Bacillati</taxon>
        <taxon>Actinomycetota</taxon>
        <taxon>Actinomycetes</taxon>
        <taxon>Pseudonocardiales</taxon>
        <taxon>Pseudonocardiaceae</taxon>
        <taxon>Actinocrispum</taxon>
    </lineage>
</organism>
<dbReference type="Gene3D" id="1.10.540.10">
    <property type="entry name" value="Acyl-CoA dehydrogenase/oxidase, N-terminal domain"/>
    <property type="match status" value="1"/>
</dbReference>
<evidence type="ECO:0000259" key="9">
    <source>
        <dbReference type="Pfam" id="PF02771"/>
    </source>
</evidence>
<comment type="similarity">
    <text evidence="2 6">Belongs to the acyl-CoA dehydrogenase family.</text>
</comment>
<protein>
    <submittedName>
        <fullName evidence="10">Alkylation response protein AidB-like acyl-CoA dehydrogenase</fullName>
    </submittedName>
</protein>
<evidence type="ECO:0000259" key="8">
    <source>
        <dbReference type="Pfam" id="PF02770"/>
    </source>
</evidence>
<evidence type="ECO:0000313" key="11">
    <source>
        <dbReference type="Proteomes" id="UP000295680"/>
    </source>
</evidence>
<dbReference type="FunFam" id="2.40.110.10:FF:000001">
    <property type="entry name" value="Acyl-CoA dehydrogenase, mitochondrial"/>
    <property type="match status" value="1"/>
</dbReference>
<evidence type="ECO:0000256" key="4">
    <source>
        <dbReference type="ARBA" id="ARBA00022827"/>
    </source>
</evidence>
<evidence type="ECO:0000313" key="10">
    <source>
        <dbReference type="EMBL" id="TCO60580.1"/>
    </source>
</evidence>
<sequence length="383" mass="41353">MIVWNEEQRELLAGLASWCEALSAEHIERDADAAFPWDKWKLVQECGILRLPFDEAWGGLGQNLPTTMYLLEGLGRGCRDGGLNFAVSTHLVSVGIPLQRYGSAALKEKYMPAICSGDPVGAHAITEPDSGSDALRMRTFARRDGDEYVLDGSKTFVSNGPVAGLFVVYARTHPDGGALGTTAFLVERDTPGFSTGQPIAKMGLRTSPLCELYFDGCRVPATNVIGRPGGGFLVLDHVMKWEILCSFAINLGEMQHRLQQCVDYAKGRVQFGRTIGNYQAVSHKIADMKVGLETTRKWLYDTALKLTAGENVTVDLAITKLVASEENLASALAAVQIHGGNGYMAEYGVEKDLRNAVAGTIYSGTSEIQRNRVSAMLGLGGGS</sequence>
<dbReference type="GO" id="GO:0050660">
    <property type="term" value="F:flavin adenine dinucleotide binding"/>
    <property type="evidence" value="ECO:0007669"/>
    <property type="project" value="InterPro"/>
</dbReference>
<dbReference type="AlphaFoldDB" id="A0A4V2S7N0"/>
<dbReference type="EMBL" id="SLWS01000003">
    <property type="protein sequence ID" value="TCO60580.1"/>
    <property type="molecule type" value="Genomic_DNA"/>
</dbReference>
<dbReference type="Gene3D" id="2.40.110.10">
    <property type="entry name" value="Butyryl-CoA Dehydrogenase, subunit A, domain 2"/>
    <property type="match status" value="1"/>
</dbReference>
<dbReference type="InterPro" id="IPR013786">
    <property type="entry name" value="AcylCoA_DH/ox_N"/>
</dbReference>
<dbReference type="OrthoDB" id="5241155at2"/>
<dbReference type="SUPFAM" id="SSF47203">
    <property type="entry name" value="Acyl-CoA dehydrogenase C-terminal domain-like"/>
    <property type="match status" value="1"/>
</dbReference>
<keyword evidence="4 6" id="KW-0274">FAD</keyword>
<evidence type="ECO:0000259" key="7">
    <source>
        <dbReference type="Pfam" id="PF00441"/>
    </source>
</evidence>
<keyword evidence="11" id="KW-1185">Reference proteome</keyword>
<dbReference type="Pfam" id="PF00441">
    <property type="entry name" value="Acyl-CoA_dh_1"/>
    <property type="match status" value="1"/>
</dbReference>
<evidence type="ECO:0000256" key="3">
    <source>
        <dbReference type="ARBA" id="ARBA00022630"/>
    </source>
</evidence>
<proteinExistence type="inferred from homology"/>
<dbReference type="InterPro" id="IPR006089">
    <property type="entry name" value="Acyl-CoA_DH_CS"/>
</dbReference>
<dbReference type="Gene3D" id="1.20.140.10">
    <property type="entry name" value="Butyryl-CoA Dehydrogenase, subunit A, domain 3"/>
    <property type="match status" value="1"/>
</dbReference>
<dbReference type="InterPro" id="IPR036250">
    <property type="entry name" value="AcylCo_DH-like_C"/>
</dbReference>
<reference evidence="10 11" key="1">
    <citation type="submission" date="2019-03" db="EMBL/GenBank/DDBJ databases">
        <title>Genomic Encyclopedia of Type Strains, Phase IV (KMG-IV): sequencing the most valuable type-strain genomes for metagenomic binning, comparative biology and taxonomic classification.</title>
        <authorList>
            <person name="Goeker M."/>
        </authorList>
    </citation>
    <scope>NUCLEOTIDE SEQUENCE [LARGE SCALE GENOMIC DNA]</scope>
    <source>
        <strain evidence="10 11">DSM 45934</strain>
    </source>
</reference>
<dbReference type="InterPro" id="IPR009075">
    <property type="entry name" value="AcylCo_DH/oxidase_C"/>
</dbReference>
<feature type="domain" description="Acyl-CoA dehydrogenase/oxidase N-terminal" evidence="9">
    <location>
        <begin position="5"/>
        <end position="118"/>
    </location>
</feature>
<evidence type="ECO:0000256" key="1">
    <source>
        <dbReference type="ARBA" id="ARBA00001974"/>
    </source>
</evidence>
<dbReference type="Pfam" id="PF02771">
    <property type="entry name" value="Acyl-CoA_dh_N"/>
    <property type="match status" value="1"/>
</dbReference>
<accession>A0A4V2S7N0</accession>
<evidence type="ECO:0000256" key="6">
    <source>
        <dbReference type="RuleBase" id="RU362125"/>
    </source>
</evidence>
<comment type="cofactor">
    <cofactor evidence="1 6">
        <name>FAD</name>
        <dbReference type="ChEBI" id="CHEBI:57692"/>
    </cofactor>
</comment>
<comment type="caution">
    <text evidence="10">The sequence shown here is derived from an EMBL/GenBank/DDBJ whole genome shotgun (WGS) entry which is preliminary data.</text>
</comment>
<dbReference type="PANTHER" id="PTHR43884">
    <property type="entry name" value="ACYL-COA DEHYDROGENASE"/>
    <property type="match status" value="1"/>
</dbReference>
<dbReference type="RefSeq" id="WP_132115678.1">
    <property type="nucleotide sequence ID" value="NZ_SLWS01000003.1"/>
</dbReference>
<dbReference type="PANTHER" id="PTHR43884:SF12">
    <property type="entry name" value="ISOVALERYL-COA DEHYDROGENASE, MITOCHONDRIAL-RELATED"/>
    <property type="match status" value="1"/>
</dbReference>
<keyword evidence="5 6" id="KW-0560">Oxidoreductase</keyword>
<dbReference type="InterPro" id="IPR046373">
    <property type="entry name" value="Acyl-CoA_Oxase/DH_mid-dom_sf"/>
</dbReference>
<feature type="domain" description="Acyl-CoA oxidase/dehydrogenase middle" evidence="8">
    <location>
        <begin position="122"/>
        <end position="217"/>
    </location>
</feature>